<evidence type="ECO:0000313" key="3">
    <source>
        <dbReference type="Proteomes" id="UP000250043"/>
    </source>
</evidence>
<name>A0A8E2DJ83_9APHY</name>
<dbReference type="AlphaFoldDB" id="A0A8E2DJ83"/>
<protein>
    <submittedName>
        <fullName evidence="2">Uncharacterized protein</fullName>
    </submittedName>
</protein>
<gene>
    <name evidence="2" type="ORF">OBBRIDRAFT_690121</name>
</gene>
<dbReference type="Proteomes" id="UP000250043">
    <property type="component" value="Unassembled WGS sequence"/>
</dbReference>
<keyword evidence="3" id="KW-1185">Reference proteome</keyword>
<dbReference type="OrthoDB" id="3038119at2759"/>
<evidence type="ECO:0000313" key="2">
    <source>
        <dbReference type="EMBL" id="OCH88766.1"/>
    </source>
</evidence>
<feature type="compositionally biased region" description="Basic and acidic residues" evidence="1">
    <location>
        <begin position="34"/>
        <end position="46"/>
    </location>
</feature>
<dbReference type="EMBL" id="KV722444">
    <property type="protein sequence ID" value="OCH88766.1"/>
    <property type="molecule type" value="Genomic_DNA"/>
</dbReference>
<reference evidence="2 3" key="1">
    <citation type="submission" date="2016-07" db="EMBL/GenBank/DDBJ databases">
        <title>Draft genome of the white-rot fungus Obba rivulosa 3A-2.</title>
        <authorList>
            <consortium name="DOE Joint Genome Institute"/>
            <person name="Miettinen O."/>
            <person name="Riley R."/>
            <person name="Acob R."/>
            <person name="Barry K."/>
            <person name="Cullen D."/>
            <person name="De Vries R."/>
            <person name="Hainaut M."/>
            <person name="Hatakka A."/>
            <person name="Henrissat B."/>
            <person name="Hilden K."/>
            <person name="Kuo R."/>
            <person name="Labutti K."/>
            <person name="Lipzen A."/>
            <person name="Makela M.R."/>
            <person name="Sandor L."/>
            <person name="Spatafora J.W."/>
            <person name="Grigoriev I.V."/>
            <person name="Hibbett D.S."/>
        </authorList>
    </citation>
    <scope>NUCLEOTIDE SEQUENCE [LARGE SCALE GENOMIC DNA]</scope>
    <source>
        <strain evidence="2 3">3A-2</strain>
    </source>
</reference>
<sequence length="54" mass="6422">MPPFAVRQAIQKKYSTNRRHIYDWFHSKGLRVTKDDSRAPPEEYRESLSAQVET</sequence>
<proteinExistence type="predicted"/>
<organism evidence="2 3">
    <name type="scientific">Obba rivulosa</name>
    <dbReference type="NCBI Taxonomy" id="1052685"/>
    <lineage>
        <taxon>Eukaryota</taxon>
        <taxon>Fungi</taxon>
        <taxon>Dikarya</taxon>
        <taxon>Basidiomycota</taxon>
        <taxon>Agaricomycotina</taxon>
        <taxon>Agaricomycetes</taxon>
        <taxon>Polyporales</taxon>
        <taxon>Gelatoporiaceae</taxon>
        <taxon>Obba</taxon>
    </lineage>
</organism>
<accession>A0A8E2DJ83</accession>
<feature type="region of interest" description="Disordered" evidence="1">
    <location>
        <begin position="34"/>
        <end position="54"/>
    </location>
</feature>
<feature type="non-terminal residue" evidence="2">
    <location>
        <position position="54"/>
    </location>
</feature>
<evidence type="ECO:0000256" key="1">
    <source>
        <dbReference type="SAM" id="MobiDB-lite"/>
    </source>
</evidence>